<evidence type="ECO:0000256" key="5">
    <source>
        <dbReference type="ARBA" id="ARBA00022801"/>
    </source>
</evidence>
<comment type="catalytic activity">
    <reaction evidence="1 11">
        <text>an S-substituted glutathione + H2O = an S-substituted L-cysteinylglycine + L-glutamate</text>
        <dbReference type="Rhea" id="RHEA:59468"/>
        <dbReference type="ChEBI" id="CHEBI:15377"/>
        <dbReference type="ChEBI" id="CHEBI:29985"/>
        <dbReference type="ChEBI" id="CHEBI:90779"/>
        <dbReference type="ChEBI" id="CHEBI:143103"/>
        <dbReference type="EC" id="3.4.19.13"/>
    </reaction>
</comment>
<dbReference type="PRINTS" id="PR01210">
    <property type="entry name" value="GGTRANSPTASE"/>
</dbReference>
<evidence type="ECO:0000256" key="9">
    <source>
        <dbReference type="PIRSR" id="PIRSR600101-1"/>
    </source>
</evidence>
<comment type="catalytic activity">
    <reaction evidence="8 11">
        <text>an N-terminal (5-L-glutamyl)-[peptide] + an alpha-amino acid = 5-L-glutamyl amino acid + an N-terminal L-alpha-aminoacyl-[peptide]</text>
        <dbReference type="Rhea" id="RHEA:23904"/>
        <dbReference type="Rhea" id="RHEA-COMP:9780"/>
        <dbReference type="Rhea" id="RHEA-COMP:9795"/>
        <dbReference type="ChEBI" id="CHEBI:77644"/>
        <dbReference type="ChEBI" id="CHEBI:78597"/>
        <dbReference type="ChEBI" id="CHEBI:78599"/>
        <dbReference type="ChEBI" id="CHEBI:78608"/>
        <dbReference type="EC" id="2.3.2.2"/>
    </reaction>
</comment>
<feature type="binding site" evidence="10">
    <location>
        <begin position="392"/>
        <end position="394"/>
    </location>
    <ligand>
        <name>L-glutamate</name>
        <dbReference type="ChEBI" id="CHEBI:29985"/>
    </ligand>
</feature>
<keyword evidence="6 11" id="KW-0865">Zymogen</keyword>
<evidence type="ECO:0000256" key="8">
    <source>
        <dbReference type="ARBA" id="ARBA00047417"/>
    </source>
</evidence>
<evidence type="ECO:0000313" key="13">
    <source>
        <dbReference type="Proteomes" id="UP001319180"/>
    </source>
</evidence>
<evidence type="ECO:0000256" key="1">
    <source>
        <dbReference type="ARBA" id="ARBA00001049"/>
    </source>
</evidence>
<keyword evidence="13" id="KW-1185">Reference proteome</keyword>
<dbReference type="SUPFAM" id="SSF56235">
    <property type="entry name" value="N-terminal nucleophile aminohydrolases (Ntn hydrolases)"/>
    <property type="match status" value="1"/>
</dbReference>
<dbReference type="PANTHER" id="PTHR43199">
    <property type="entry name" value="GLUTATHIONE HYDROLASE"/>
    <property type="match status" value="1"/>
</dbReference>
<dbReference type="InterPro" id="IPR043137">
    <property type="entry name" value="GGT_ssub_C"/>
</dbReference>
<evidence type="ECO:0000256" key="4">
    <source>
        <dbReference type="ARBA" id="ARBA00022679"/>
    </source>
</evidence>
<comment type="PTM">
    <text evidence="11">Cleaved by autocatalysis into a large and a small subunit.</text>
</comment>
<dbReference type="InterPro" id="IPR043138">
    <property type="entry name" value="GGT_lsub"/>
</dbReference>
<dbReference type="PROSITE" id="PS51257">
    <property type="entry name" value="PROKAR_LIPOPROTEIN"/>
    <property type="match status" value="1"/>
</dbReference>
<feature type="binding site" evidence="10">
    <location>
        <position position="99"/>
    </location>
    <ligand>
        <name>L-glutamate</name>
        <dbReference type="ChEBI" id="CHEBI:29985"/>
    </ligand>
</feature>
<dbReference type="GO" id="GO:0103068">
    <property type="term" value="F:leukotriene C4 gamma-glutamyl transferase activity"/>
    <property type="evidence" value="ECO:0007669"/>
    <property type="project" value="UniProtKB-EC"/>
</dbReference>
<feature type="binding site" evidence="10">
    <location>
        <position position="416"/>
    </location>
    <ligand>
        <name>L-glutamate</name>
        <dbReference type="ChEBI" id="CHEBI:29985"/>
    </ligand>
</feature>
<accession>A0AAP2D947</accession>
<dbReference type="InterPro" id="IPR055262">
    <property type="entry name" value="GGT_CS"/>
</dbReference>
<dbReference type="Proteomes" id="UP001319180">
    <property type="component" value="Unassembled WGS sequence"/>
</dbReference>
<dbReference type="PANTHER" id="PTHR43199:SF1">
    <property type="entry name" value="GLUTATHIONE HYDROLASE PROENZYME"/>
    <property type="match status" value="1"/>
</dbReference>
<feature type="binding site" evidence="10">
    <location>
        <begin position="445"/>
        <end position="446"/>
    </location>
    <ligand>
        <name>L-glutamate</name>
        <dbReference type="ChEBI" id="CHEBI:29985"/>
    </ligand>
</feature>
<dbReference type="GO" id="GO:0006750">
    <property type="term" value="P:glutathione biosynthetic process"/>
    <property type="evidence" value="ECO:0007669"/>
    <property type="project" value="UniProtKB-KW"/>
</dbReference>
<dbReference type="Gene3D" id="3.60.20.40">
    <property type="match status" value="1"/>
</dbReference>
<dbReference type="RefSeq" id="WP_254090876.1">
    <property type="nucleotide sequence ID" value="NZ_JAHESC010000018.1"/>
</dbReference>
<organism evidence="12 13">
    <name type="scientific">Dawidia soli</name>
    <dbReference type="NCBI Taxonomy" id="2782352"/>
    <lineage>
        <taxon>Bacteria</taxon>
        <taxon>Pseudomonadati</taxon>
        <taxon>Bacteroidota</taxon>
        <taxon>Cytophagia</taxon>
        <taxon>Cytophagales</taxon>
        <taxon>Chryseotaleaceae</taxon>
        <taxon>Dawidia</taxon>
    </lineage>
</organism>
<name>A0AAP2D947_9BACT</name>
<dbReference type="GO" id="GO:0036374">
    <property type="term" value="F:glutathione hydrolase activity"/>
    <property type="evidence" value="ECO:0007669"/>
    <property type="project" value="UniProtKB-UniRule"/>
</dbReference>
<keyword evidence="4 11" id="KW-0808">Transferase</keyword>
<comment type="caution">
    <text evidence="12">The sequence shown here is derived from an EMBL/GenBank/DDBJ whole genome shotgun (WGS) entry which is preliminary data.</text>
</comment>
<evidence type="ECO:0000256" key="6">
    <source>
        <dbReference type="ARBA" id="ARBA00023145"/>
    </source>
</evidence>
<comment type="pathway">
    <text evidence="11">Sulfur metabolism; glutathione metabolism.</text>
</comment>
<evidence type="ECO:0000256" key="3">
    <source>
        <dbReference type="ARBA" id="ARBA00009381"/>
    </source>
</evidence>
<evidence type="ECO:0000256" key="2">
    <source>
        <dbReference type="ARBA" id="ARBA00001089"/>
    </source>
</evidence>
<dbReference type="EC" id="3.4.19.13" evidence="11"/>
<proteinExistence type="inferred from homology"/>
<dbReference type="GO" id="GO:0006751">
    <property type="term" value="P:glutathione catabolic process"/>
    <property type="evidence" value="ECO:0007669"/>
    <property type="project" value="UniProtKB-UniRule"/>
</dbReference>
<dbReference type="InterPro" id="IPR051792">
    <property type="entry name" value="GGT_bact"/>
</dbReference>
<keyword evidence="11" id="KW-0317">Glutathione biosynthesis</keyword>
<dbReference type="Pfam" id="PF01019">
    <property type="entry name" value="G_glu_transpept"/>
    <property type="match status" value="1"/>
</dbReference>
<evidence type="ECO:0000256" key="7">
    <source>
        <dbReference type="ARBA" id="ARBA00023315"/>
    </source>
</evidence>
<comment type="similarity">
    <text evidence="3 11">Belongs to the gamma-glutamyltransferase family.</text>
</comment>
<comment type="subunit">
    <text evidence="11">This enzyme consists of two polypeptide chains, which are synthesized in precursor form from a single polypeptide.</text>
</comment>
<sequence length="563" mass="61154">MSKRFYLLLLAISTVACQQQKVHERVTGTLADSAMVVSAHPLASQVGVDILRRGGNAVDAAVATQLALAVVYPNAGNIGGGGFMVLRQANGRIATLDYREKAPLAATRDMYLDSAGNAIDSLSTGGHLSSGVPGSVAGLVEAHAKYGRLPWKDLVQPAIDLALHGFVMTRREARSLNALQEQLILLNSVPPSFLLREEWKTGDTIRWEDLGHTLERIRDQGLAGFYEGKTADDIVAEMKRGHGLITHEDLKAYKAIWRDPIIGQYKGYKIISMAPPSSGGIALLQLLRSVESYPIGDWGWNSAQTVHLMTEAERRVYADRATYLGDPDFYRVPVRALTSALYTDERMKTFNPHKATPSATVKEGTLAMHESPQTTHLSIVDPEGNAVAVTTTLNDSYGSKVVVAGSGFFLNDEMDDFSAKPGSPNMYGVVGGEANKIEPGKRMLSSMTPTIIERNGRLVMVVGTPGGSMIITSVFQTILNVLDHHMTMQEAVSAKRFHHQWAPDTISFEYGAFSRDDSLTLTEMGHAFKGYRAFCRVDAILVRADSTLEGGADPRGDDTAIGF</sequence>
<dbReference type="EC" id="2.3.2.2" evidence="11"/>
<evidence type="ECO:0000256" key="10">
    <source>
        <dbReference type="PIRSR" id="PIRSR600101-2"/>
    </source>
</evidence>
<dbReference type="EMBL" id="JAHESC010000018">
    <property type="protein sequence ID" value="MBT1687646.1"/>
    <property type="molecule type" value="Genomic_DNA"/>
</dbReference>
<evidence type="ECO:0000313" key="12">
    <source>
        <dbReference type="EMBL" id="MBT1687646.1"/>
    </source>
</evidence>
<reference evidence="12 13" key="1">
    <citation type="submission" date="2021-05" db="EMBL/GenBank/DDBJ databases">
        <title>A Polyphasic approach of four new species of the genus Ohtaekwangia: Ohtaekwangia histidinii sp. nov., Ohtaekwangia cretensis sp. nov., Ohtaekwangia indiensis sp. nov., Ohtaekwangia reichenbachii sp. nov. from diverse environment.</title>
        <authorList>
            <person name="Octaviana S."/>
        </authorList>
    </citation>
    <scope>NUCLEOTIDE SEQUENCE [LARGE SCALE GENOMIC DNA]</scope>
    <source>
        <strain evidence="12 13">PWU37</strain>
    </source>
</reference>
<evidence type="ECO:0000256" key="11">
    <source>
        <dbReference type="RuleBase" id="RU368036"/>
    </source>
</evidence>
<dbReference type="Gene3D" id="1.10.246.130">
    <property type="match status" value="1"/>
</dbReference>
<comment type="catalytic activity">
    <reaction evidence="2 11">
        <text>glutathione + H2O = L-cysteinylglycine + L-glutamate</text>
        <dbReference type="Rhea" id="RHEA:28807"/>
        <dbReference type="ChEBI" id="CHEBI:15377"/>
        <dbReference type="ChEBI" id="CHEBI:29985"/>
        <dbReference type="ChEBI" id="CHEBI:57925"/>
        <dbReference type="ChEBI" id="CHEBI:61694"/>
        <dbReference type="EC" id="3.4.19.13"/>
    </reaction>
</comment>
<keyword evidence="7 11" id="KW-0012">Acyltransferase</keyword>
<dbReference type="AlphaFoldDB" id="A0AAP2D947"/>
<gene>
    <name evidence="12" type="primary">ggt</name>
    <name evidence="12" type="ORF">KK078_13830</name>
</gene>
<dbReference type="NCBIfam" id="TIGR00066">
    <property type="entry name" value="g_glut_trans"/>
    <property type="match status" value="1"/>
</dbReference>
<feature type="active site" description="Nucleophile" evidence="9">
    <location>
        <position position="374"/>
    </location>
</feature>
<feature type="binding site" evidence="10">
    <location>
        <position position="467"/>
    </location>
    <ligand>
        <name>L-glutamate</name>
        <dbReference type="ChEBI" id="CHEBI:29985"/>
    </ligand>
</feature>
<dbReference type="InterPro" id="IPR029055">
    <property type="entry name" value="Ntn_hydrolases_N"/>
</dbReference>
<dbReference type="InterPro" id="IPR000101">
    <property type="entry name" value="GGT_peptidase"/>
</dbReference>
<keyword evidence="5 11" id="KW-0378">Hydrolase</keyword>
<dbReference type="PROSITE" id="PS00462">
    <property type="entry name" value="G_GLU_TRANSPEPTIDASE"/>
    <property type="match status" value="1"/>
</dbReference>
<protein>
    <recommendedName>
        <fullName evidence="11">Glutathione hydrolase proenzyme</fullName>
        <ecNumber evidence="11">2.3.2.2</ecNumber>
        <ecNumber evidence="11">3.4.19.13</ecNumber>
    </recommendedName>
    <component>
        <recommendedName>
            <fullName evidence="11">Glutathione hydrolase large chain</fullName>
        </recommendedName>
    </component>
    <component>
        <recommendedName>
            <fullName evidence="11">Glutathione hydrolase small chain</fullName>
        </recommendedName>
    </component>
</protein>